<reference evidence="2 3" key="1">
    <citation type="journal article" date="2012" name="BMC Genomics">
        <title>Complete genome sequence of Saccharothrix espanaensis DSM 44229T and comparison to the other completely sequenced Pseudonocardiaceae.</title>
        <authorList>
            <person name="Strobel T."/>
            <person name="Al-Dilaimi A."/>
            <person name="Blom J."/>
            <person name="Gessner A."/>
            <person name="Kalinowski J."/>
            <person name="Luzhetska M."/>
            <person name="Puhler A."/>
            <person name="Szczepanowski R."/>
            <person name="Bechthold A."/>
            <person name="Ruckert C."/>
        </authorList>
    </citation>
    <scope>NUCLEOTIDE SEQUENCE [LARGE SCALE GENOMIC DNA]</scope>
    <source>
        <strain evidence="3">ATCC 51144 / DSM 44229 / JCM 9112 / NBRC 15066 / NRRL 15764</strain>
    </source>
</reference>
<keyword evidence="1" id="KW-0732">Signal</keyword>
<dbReference type="PATRIC" id="fig|1179773.3.peg.2679"/>
<evidence type="ECO:0000313" key="3">
    <source>
        <dbReference type="Proteomes" id="UP000006281"/>
    </source>
</evidence>
<proteinExistence type="predicted"/>
<dbReference type="KEGG" id="sesp:BN6_26810"/>
<sequence length="305" mass="32130">MRAVLLTVLLVLAACTTTSESTPVSAPDRDPTGRDPLAVAAALLPLDACALGGLDPATGVRSGPHLCRAGIGGPRDALLVEVGSHVDRVFSSGRETFVLDGVQAARHKSYNGCDVYVLVGADLGITHSKADKGERACEEPTTAARATIAALRDPAAVSRAEPRPDTCDLLKRVAGDRLAGLSTRYSRNLGQCQSSRELTKERDGGDGWEAVYLLGIRYGVHGSIEPDEPVVLAGRQAMRYDGGDRCEYTWRTGPSGRPQPEYADQLMMVRAPGCDDAAELATAAMAVETSAPAKVDPQRPVTIPA</sequence>
<dbReference type="BioCyc" id="SESP1179773:BN6_RS12990-MONOMER"/>
<evidence type="ECO:0000313" key="2">
    <source>
        <dbReference type="EMBL" id="CCH29993.1"/>
    </source>
</evidence>
<gene>
    <name evidence="2" type="ordered locus">BN6_26810</name>
</gene>
<accession>K0K0B9</accession>
<dbReference type="RefSeq" id="WP_015100105.1">
    <property type="nucleotide sequence ID" value="NC_019673.1"/>
</dbReference>
<dbReference type="PROSITE" id="PS51257">
    <property type="entry name" value="PROKAR_LIPOPROTEIN"/>
    <property type="match status" value="1"/>
</dbReference>
<dbReference type="HOGENOM" id="CLU_911810_0_0_11"/>
<keyword evidence="3" id="KW-1185">Reference proteome</keyword>
<dbReference type="Proteomes" id="UP000006281">
    <property type="component" value="Chromosome"/>
</dbReference>
<protein>
    <submittedName>
        <fullName evidence="2">Putative secreted protein</fullName>
    </submittedName>
</protein>
<dbReference type="EMBL" id="HE804045">
    <property type="protein sequence ID" value="CCH29993.1"/>
    <property type="molecule type" value="Genomic_DNA"/>
</dbReference>
<evidence type="ECO:0000256" key="1">
    <source>
        <dbReference type="SAM" id="SignalP"/>
    </source>
</evidence>
<dbReference type="AlphaFoldDB" id="K0K0B9"/>
<feature type="chain" id="PRO_5003834424" evidence="1">
    <location>
        <begin position="27"/>
        <end position="305"/>
    </location>
</feature>
<organism evidence="2 3">
    <name type="scientific">Saccharothrix espanaensis (strain ATCC 51144 / DSM 44229 / JCM 9112 / NBRC 15066 / NRRL 15764)</name>
    <dbReference type="NCBI Taxonomy" id="1179773"/>
    <lineage>
        <taxon>Bacteria</taxon>
        <taxon>Bacillati</taxon>
        <taxon>Actinomycetota</taxon>
        <taxon>Actinomycetes</taxon>
        <taxon>Pseudonocardiales</taxon>
        <taxon>Pseudonocardiaceae</taxon>
        <taxon>Saccharothrix</taxon>
    </lineage>
</organism>
<name>K0K0B9_SACES</name>
<feature type="signal peptide" evidence="1">
    <location>
        <begin position="1"/>
        <end position="26"/>
    </location>
</feature>